<dbReference type="AlphaFoldDB" id="G0URS7"/>
<sequence length="390" mass="43765">MLSELRSSHIPVHENRVLCVLQSDVPISSKWLQLLAFALAEICSAASLLDDYVRAILNISHHLFSAWHSIAMAASCGHALHVYRGDVARCPETRGCSSLSEMLRTWNAKKGIAFNNVEFARKLVVMALVQQFLQVTVTESFGDLKLRPLLLELRRSRWRWMGKTRFKEHKDAGDEGVWSDSGKRTTAPSSSSTTSEEKRKTSEPQKQPRFHRSQEFREGATEINPQVMKGWISGSFNSHDDEEGDDAFPINLHLLVRAAATLDPTESALRLISGCFIRARDVRSCDESDRSPSSQSCRDETDIQESSSAGDGDELYYIVVASRAIGACKHSVGCFGNCKFFFIRCTSPGEDESFCHEKFRAKLMLSGPAVVERWSDRFSTPLRPRLSIQE</sequence>
<organism evidence="2">
    <name type="scientific">Trypanosoma congolense (strain IL3000)</name>
    <dbReference type="NCBI Taxonomy" id="1068625"/>
    <lineage>
        <taxon>Eukaryota</taxon>
        <taxon>Discoba</taxon>
        <taxon>Euglenozoa</taxon>
        <taxon>Kinetoplastea</taxon>
        <taxon>Metakinetoplastina</taxon>
        <taxon>Trypanosomatida</taxon>
        <taxon>Trypanosomatidae</taxon>
        <taxon>Trypanosoma</taxon>
        <taxon>Nannomonas</taxon>
    </lineage>
</organism>
<dbReference type="EMBL" id="HE575321">
    <property type="protein sequence ID" value="CCC92089.1"/>
    <property type="molecule type" value="Genomic_DNA"/>
</dbReference>
<proteinExistence type="predicted"/>
<protein>
    <submittedName>
        <fullName evidence="2">Uncharacterized protein TCIL3000_8_3080</fullName>
    </submittedName>
</protein>
<evidence type="ECO:0000256" key="1">
    <source>
        <dbReference type="SAM" id="MobiDB-lite"/>
    </source>
</evidence>
<feature type="non-terminal residue" evidence="2">
    <location>
        <position position="390"/>
    </location>
</feature>
<gene>
    <name evidence="2" type="ORF">TCIL3000_8_3080</name>
</gene>
<evidence type="ECO:0000313" key="2">
    <source>
        <dbReference type="EMBL" id="CCC92089.1"/>
    </source>
</evidence>
<feature type="region of interest" description="Disordered" evidence="1">
    <location>
        <begin position="171"/>
        <end position="224"/>
    </location>
</feature>
<feature type="region of interest" description="Disordered" evidence="1">
    <location>
        <begin position="286"/>
        <end position="309"/>
    </location>
</feature>
<accession>G0URS7</accession>
<feature type="compositionally biased region" description="Low complexity" evidence="1">
    <location>
        <begin position="184"/>
        <end position="194"/>
    </location>
</feature>
<name>G0URS7_TRYCI</name>
<reference evidence="2" key="1">
    <citation type="journal article" date="2012" name="Proc. Natl. Acad. Sci. U.S.A.">
        <title>Antigenic diversity is generated by distinct evolutionary mechanisms in African trypanosome species.</title>
        <authorList>
            <person name="Jackson A.P."/>
            <person name="Berry A."/>
            <person name="Aslett M."/>
            <person name="Allison H.C."/>
            <person name="Burton P."/>
            <person name="Vavrova-Anderson J."/>
            <person name="Brown R."/>
            <person name="Browne H."/>
            <person name="Corton N."/>
            <person name="Hauser H."/>
            <person name="Gamble J."/>
            <person name="Gilderthorp R."/>
            <person name="Marcello L."/>
            <person name="McQuillan J."/>
            <person name="Otto T.D."/>
            <person name="Quail M.A."/>
            <person name="Sanders M.J."/>
            <person name="van Tonder A."/>
            <person name="Ginger M.L."/>
            <person name="Field M.C."/>
            <person name="Barry J.D."/>
            <person name="Hertz-Fowler C."/>
            <person name="Berriman M."/>
        </authorList>
    </citation>
    <scope>NUCLEOTIDE SEQUENCE</scope>
    <source>
        <strain evidence="2">IL3000</strain>
    </source>
</reference>
<dbReference type="VEuPathDB" id="TriTrypDB:TcIL3000_8_3080"/>